<dbReference type="GO" id="GO:0043083">
    <property type="term" value="C:synaptic cleft"/>
    <property type="evidence" value="ECO:0007669"/>
    <property type="project" value="UniProtKB-SubCell"/>
</dbReference>
<reference evidence="5 7" key="1">
    <citation type="submission" date="2015-08" db="EMBL/GenBank/DDBJ databases">
        <title>The genome of the Asian arowana (Scleropages formosus).</title>
        <authorList>
            <person name="Tan M.H."/>
            <person name="Gan H.M."/>
            <person name="Croft L.J."/>
            <person name="Austin C.M."/>
        </authorList>
    </citation>
    <scope>NUCLEOTIDE SEQUENCE [LARGE SCALE GENOMIC DNA]</scope>
    <source>
        <strain evidence="5">Aro1</strain>
    </source>
</reference>
<dbReference type="Proteomes" id="UP000034805">
    <property type="component" value="Unassembled WGS sequence"/>
</dbReference>
<reference evidence="6 8" key="2">
    <citation type="submission" date="2019-04" db="EMBL/GenBank/DDBJ databases">
        <authorList>
            <consortium name="Wellcome Sanger Institute Data Sharing"/>
        </authorList>
    </citation>
    <scope>NUCLEOTIDE SEQUENCE [LARGE SCALE GENOMIC DNA]</scope>
</reference>
<proteinExistence type="inferred from homology"/>
<sequence length="111" mass="13205">MTAAAGAAVAWRPPRSCEDYWSEWKHCKSLWNRFHHYYAFGTSLTCRQWKADYEACREWEKESSAEAKELLQQSERARVAEQNKFAPVWQLRQKPPDDWYLPLDHSKPQDS</sequence>
<dbReference type="CTD" id="100351973"/>
<evidence type="ECO:0000256" key="1">
    <source>
        <dbReference type="ARBA" id="ARBA00006412"/>
    </source>
</evidence>
<dbReference type="EMBL" id="JARO02003426">
    <property type="protein sequence ID" value="KPP70520.1"/>
    <property type="molecule type" value="Genomic_DNA"/>
</dbReference>
<dbReference type="InterPro" id="IPR021475">
    <property type="entry name" value="Pants/Emi1-like"/>
</dbReference>
<dbReference type="AlphaFoldDB" id="A0A0P7VBJ8"/>
<accession>A0A0P7VBJ8</accession>
<name>A0A0P7VBJ8_SCLFO</name>
<dbReference type="PANTHER" id="PTHR28052:SF1">
    <property type="entry name" value="UPF0545 PROTEIN C22ORF39"/>
    <property type="match status" value="1"/>
</dbReference>
<dbReference type="KEGG" id="sfm:108920182"/>
<evidence type="ECO:0000313" key="6">
    <source>
        <dbReference type="Ensembl" id="ENSSFOP00015056406.1"/>
    </source>
</evidence>
<reference evidence="6" key="3">
    <citation type="submission" date="2025-05" db="UniProtKB">
        <authorList>
            <consortium name="Ensembl"/>
        </authorList>
    </citation>
    <scope>IDENTIFICATION</scope>
</reference>
<comment type="similarity">
    <text evidence="1">Belongs to the UPF0545 family.</text>
</comment>
<organism evidence="5 7">
    <name type="scientific">Scleropages formosus</name>
    <name type="common">Asian bonytongue</name>
    <name type="synonym">Osteoglossum formosum</name>
    <dbReference type="NCBI Taxonomy" id="113540"/>
    <lineage>
        <taxon>Eukaryota</taxon>
        <taxon>Metazoa</taxon>
        <taxon>Chordata</taxon>
        <taxon>Craniata</taxon>
        <taxon>Vertebrata</taxon>
        <taxon>Euteleostomi</taxon>
        <taxon>Actinopterygii</taxon>
        <taxon>Neopterygii</taxon>
        <taxon>Teleostei</taxon>
        <taxon>Osteoglossocephala</taxon>
        <taxon>Osteoglossomorpha</taxon>
        <taxon>Osteoglossiformes</taxon>
        <taxon>Osteoglossidae</taxon>
        <taxon>Scleropages</taxon>
    </lineage>
</organism>
<dbReference type="OrthoDB" id="5946508at2759"/>
<comment type="subcellular location">
    <subcellularLocation>
        <location evidence="2">Synaptic cleft</location>
    </subcellularLocation>
</comment>
<gene>
    <name evidence="6" type="primary">C22orf39</name>
    <name evidence="5" type="ORF">Z043_110645</name>
</gene>
<protein>
    <recommendedName>
        <fullName evidence="3">Synaptic plasticity regulator PANTS</fullName>
    </recommendedName>
    <alternativeName>
        <fullName evidence="4">Plasticity-associated neural transcript short</fullName>
    </alternativeName>
</protein>
<evidence type="ECO:0000256" key="3">
    <source>
        <dbReference type="ARBA" id="ARBA00044072"/>
    </source>
</evidence>
<dbReference type="STRING" id="113540.ENSSFOP00015056406"/>
<keyword evidence="8" id="KW-1185">Reference proteome</keyword>
<dbReference type="GeneTree" id="ENSGT00390000002511"/>
<evidence type="ECO:0000313" key="7">
    <source>
        <dbReference type="Proteomes" id="UP000034805"/>
    </source>
</evidence>
<evidence type="ECO:0000313" key="8">
    <source>
        <dbReference type="Proteomes" id="UP000694397"/>
    </source>
</evidence>
<dbReference type="Ensembl" id="ENSSFOT00015061099.1">
    <property type="protein sequence ID" value="ENSSFOP00015056406.1"/>
    <property type="gene ID" value="ENSSFOG00015026942.1"/>
</dbReference>
<dbReference type="Pfam" id="PF11326">
    <property type="entry name" value="PANTS-like"/>
    <property type="match status" value="1"/>
</dbReference>
<evidence type="ECO:0000256" key="4">
    <source>
        <dbReference type="ARBA" id="ARBA00044235"/>
    </source>
</evidence>
<dbReference type="Proteomes" id="UP000694397">
    <property type="component" value="Chromosome 21"/>
</dbReference>
<dbReference type="PANTHER" id="PTHR28052">
    <property type="entry name" value="UPF0545 PROTEIN C22ORF39"/>
    <property type="match status" value="1"/>
</dbReference>
<evidence type="ECO:0000256" key="2">
    <source>
        <dbReference type="ARBA" id="ARBA00043942"/>
    </source>
</evidence>
<evidence type="ECO:0000313" key="5">
    <source>
        <dbReference type="EMBL" id="KPP70520.1"/>
    </source>
</evidence>